<organism evidence="2 3">
    <name type="scientific">Clonostachys chloroleuca</name>
    <dbReference type="NCBI Taxonomy" id="1926264"/>
    <lineage>
        <taxon>Eukaryota</taxon>
        <taxon>Fungi</taxon>
        <taxon>Dikarya</taxon>
        <taxon>Ascomycota</taxon>
        <taxon>Pezizomycotina</taxon>
        <taxon>Sordariomycetes</taxon>
        <taxon>Hypocreomycetidae</taxon>
        <taxon>Hypocreales</taxon>
        <taxon>Bionectriaceae</taxon>
        <taxon>Clonostachys</taxon>
    </lineage>
</organism>
<evidence type="ECO:0000256" key="1">
    <source>
        <dbReference type="SAM" id="MobiDB-lite"/>
    </source>
</evidence>
<gene>
    <name evidence="2" type="ORF">CCHLO57077_00005963</name>
</gene>
<dbReference type="Proteomes" id="UP001160390">
    <property type="component" value="Unassembled WGS sequence"/>
</dbReference>
<proteinExistence type="predicted"/>
<accession>A0AA35M7T4</accession>
<feature type="compositionally biased region" description="Low complexity" evidence="1">
    <location>
        <begin position="163"/>
        <end position="195"/>
    </location>
</feature>
<dbReference type="EMBL" id="CABFNP030001195">
    <property type="protein sequence ID" value="CAI6091794.1"/>
    <property type="molecule type" value="Genomic_DNA"/>
</dbReference>
<keyword evidence="3" id="KW-1185">Reference proteome</keyword>
<feature type="region of interest" description="Disordered" evidence="1">
    <location>
        <begin position="156"/>
        <end position="195"/>
    </location>
</feature>
<name>A0AA35M7T4_9HYPO</name>
<evidence type="ECO:0000313" key="3">
    <source>
        <dbReference type="Proteomes" id="UP001160390"/>
    </source>
</evidence>
<protein>
    <submittedName>
        <fullName evidence="2">Uncharacterized protein</fullName>
    </submittedName>
</protein>
<reference evidence="2" key="1">
    <citation type="submission" date="2023-01" db="EMBL/GenBank/DDBJ databases">
        <authorList>
            <person name="Piombo E."/>
        </authorList>
    </citation>
    <scope>NUCLEOTIDE SEQUENCE</scope>
</reference>
<comment type="caution">
    <text evidence="2">The sequence shown here is derived from an EMBL/GenBank/DDBJ whole genome shotgun (WGS) entry which is preliminary data.</text>
</comment>
<dbReference type="AlphaFoldDB" id="A0AA35M7T4"/>
<evidence type="ECO:0000313" key="2">
    <source>
        <dbReference type="EMBL" id="CAI6091794.1"/>
    </source>
</evidence>
<sequence length="241" mass="26221">MSLWHYLKGRKQMASPKPIQFQSPQIKIRPAYALLALLGTSAYGAPVVERTSVSNGNNGIPNKSKNLLDYLGGLGDYIQKINKALPASVDVDLPILPGKRDDSEDWINSEDDIANYIDRLQEYIHKIIASLPDGGTKLDLSESGLSKSTWGNGHLRGWDNWNKNENSNGGDGNGDNNQGVNGQGRNNNGQNLNPWQNFNWGNVDLSTLNGNFRDLLKKIGINVNVPGNGGLSLDLGGLSIE</sequence>